<evidence type="ECO:0000256" key="1">
    <source>
        <dbReference type="ARBA" id="ARBA00004236"/>
    </source>
</evidence>
<protein>
    <submittedName>
        <fullName evidence="6">Electron transport protein YccM</fullName>
    </submittedName>
</protein>
<keyword evidence="2" id="KW-1003">Cell membrane</keyword>
<keyword evidence="4" id="KW-1133">Transmembrane helix</keyword>
<dbReference type="Pfam" id="PF12801">
    <property type="entry name" value="Fer4_5"/>
    <property type="match status" value="2"/>
</dbReference>
<feature type="transmembrane region" description="Helical" evidence="4">
    <location>
        <begin position="444"/>
        <end position="465"/>
    </location>
</feature>
<dbReference type="RefSeq" id="WP_147832304.1">
    <property type="nucleotide sequence ID" value="NZ_LR743511.1"/>
</dbReference>
<dbReference type="EMBL" id="LR743511">
    <property type="protein sequence ID" value="CAA2143094.1"/>
    <property type="molecule type" value="Genomic_DNA"/>
</dbReference>
<dbReference type="InterPro" id="IPR017896">
    <property type="entry name" value="4Fe4S_Fe-S-bd"/>
</dbReference>
<feature type="transmembrane region" description="Helical" evidence="4">
    <location>
        <begin position="35"/>
        <end position="53"/>
    </location>
</feature>
<dbReference type="InterPro" id="IPR052378">
    <property type="entry name" value="NosR_regulator"/>
</dbReference>
<evidence type="ECO:0000259" key="5">
    <source>
        <dbReference type="Pfam" id="PF12801"/>
    </source>
</evidence>
<evidence type="ECO:0000313" key="6">
    <source>
        <dbReference type="EMBL" id="CAA2143094.1"/>
    </source>
</evidence>
<sequence>MAASVSTDLREAWIDQRLAELGHWLQRHGGIIRSVQWAVVAVYLVLVAVPAFLPLPDRTAHLWNNLTVLAQFAFWGIWWPFVLVSMVLVGRAWCGVLCPEGTLTEFASRWSLGRAVPRWITWGGWPFIAFAGTTVYGQMVSVYGYPKPVLAVLGGSTVAAIAVGLVYGRNKRVWCRYLCPVNGVFAVLAKLAPVSFQVDRPAWAASDKPQGAAFNCAPLVPVKTMRGAGSCHMCGRCSGYRGAVRLARRSPAYEIVHVAGSEPSLEQTILILFGMMGLAAGAFQWSSSPWFIDAKQWLATWFIEHGMVWPLETTLPWFVLTNYPEHNDVMTLLDGGLLLAYIGAATVILGVGLSALVALATRCLGPWSTSRFHHLTQTLIPIAGCGVFLGLSALTVTFLRGEGLPLPYVAEMRAGLLIGASLWSAWLAWQVAGLTTGGWRRAGATACIAAAATLSVSGWVLLFWIW</sequence>
<evidence type="ECO:0000256" key="4">
    <source>
        <dbReference type="SAM" id="Phobius"/>
    </source>
</evidence>
<feature type="domain" description="4Fe-4S ferredoxin-type" evidence="5">
    <location>
        <begin position="159"/>
        <end position="191"/>
    </location>
</feature>
<feature type="transmembrane region" description="Helical" evidence="4">
    <location>
        <begin position="379"/>
        <end position="400"/>
    </location>
</feature>
<feature type="transmembrane region" description="Helical" evidence="4">
    <location>
        <begin position="73"/>
        <end position="98"/>
    </location>
</feature>
<evidence type="ECO:0000256" key="3">
    <source>
        <dbReference type="ARBA" id="ARBA00023136"/>
    </source>
</evidence>
<feature type="domain" description="4Fe-4S ferredoxin-type" evidence="5">
    <location>
        <begin position="74"/>
        <end position="111"/>
    </location>
</feature>
<keyword evidence="4" id="KW-0812">Transmembrane</keyword>
<comment type="subcellular location">
    <subcellularLocation>
        <location evidence="1">Cell membrane</location>
    </subcellularLocation>
</comment>
<feature type="transmembrane region" description="Helical" evidence="4">
    <location>
        <begin position="269"/>
        <end position="292"/>
    </location>
</feature>
<name>A0A679KF40_9HYPH</name>
<keyword evidence="3 4" id="KW-0472">Membrane</keyword>
<dbReference type="GO" id="GO:0005886">
    <property type="term" value="C:plasma membrane"/>
    <property type="evidence" value="ECO:0007669"/>
    <property type="project" value="UniProtKB-SubCell"/>
</dbReference>
<evidence type="ECO:0000256" key="2">
    <source>
        <dbReference type="ARBA" id="ARBA00022475"/>
    </source>
</evidence>
<feature type="transmembrane region" description="Helical" evidence="4">
    <location>
        <begin position="338"/>
        <end position="359"/>
    </location>
</feature>
<feature type="transmembrane region" description="Helical" evidence="4">
    <location>
        <begin position="119"/>
        <end position="137"/>
    </location>
</feature>
<proteinExistence type="predicted"/>
<dbReference type="PANTHER" id="PTHR30224:SF4">
    <property type="entry name" value="ELECTRON TRANSPORT PROTEIN YCCM-RELATED"/>
    <property type="match status" value="1"/>
</dbReference>
<feature type="transmembrane region" description="Helical" evidence="4">
    <location>
        <begin position="412"/>
        <end position="432"/>
    </location>
</feature>
<dbReference type="AlphaFoldDB" id="A0A679KF40"/>
<dbReference type="PANTHER" id="PTHR30224">
    <property type="entry name" value="ELECTRON TRANSPORT PROTEIN"/>
    <property type="match status" value="1"/>
</dbReference>
<feature type="transmembrane region" description="Helical" evidence="4">
    <location>
        <begin position="149"/>
        <end position="168"/>
    </location>
</feature>
<organism evidence="6">
    <name type="scientific">Methylobacterium bullatum</name>
    <dbReference type="NCBI Taxonomy" id="570505"/>
    <lineage>
        <taxon>Bacteria</taxon>
        <taxon>Pseudomonadati</taxon>
        <taxon>Pseudomonadota</taxon>
        <taxon>Alphaproteobacteria</taxon>
        <taxon>Hyphomicrobiales</taxon>
        <taxon>Methylobacteriaceae</taxon>
        <taxon>Methylobacterium</taxon>
    </lineage>
</organism>
<gene>
    <name evidence="6" type="primary">yccM</name>
    <name evidence="6" type="ORF">MBLL_02647</name>
</gene>
<accession>A0A679KF40</accession>
<reference evidence="6" key="1">
    <citation type="submission" date="2019-12" db="EMBL/GenBank/DDBJ databases">
        <authorList>
            <person name="Cremers G."/>
        </authorList>
    </citation>
    <scope>NUCLEOTIDE SEQUENCE</scope>
    <source>
        <strain evidence="6">Mbul2</strain>
    </source>
</reference>